<comment type="caution">
    <text evidence="1">The sequence shown here is derived from an EMBL/GenBank/DDBJ whole genome shotgun (WGS) entry which is preliminary data.</text>
</comment>
<protein>
    <submittedName>
        <fullName evidence="1">Uncharacterized protein</fullName>
    </submittedName>
</protein>
<proteinExistence type="predicted"/>
<keyword evidence="2" id="KW-1185">Reference proteome</keyword>
<accession>A0ACB8S9G2</accession>
<organism evidence="1 2">
    <name type="scientific">Auriscalpium vulgare</name>
    <dbReference type="NCBI Taxonomy" id="40419"/>
    <lineage>
        <taxon>Eukaryota</taxon>
        <taxon>Fungi</taxon>
        <taxon>Dikarya</taxon>
        <taxon>Basidiomycota</taxon>
        <taxon>Agaricomycotina</taxon>
        <taxon>Agaricomycetes</taxon>
        <taxon>Russulales</taxon>
        <taxon>Auriscalpiaceae</taxon>
        <taxon>Auriscalpium</taxon>
    </lineage>
</organism>
<sequence>MVSSRSSEVLSEPGPSTAPKPKCAICDEKTSVYACPRCTTRTCSLPCSSAHKTRTGCSGVRDKAKYVPMNNYTLGTMMDDYVFLEDLGRKMGEWGQDIVRGGYGNGARRGDGRDARGRGRGGRQGRGGTTRTKRDIMKMQLELRDVDVELLPSGMERRMLNQSTWDFKKQTAFLTVEFKFYPSSSWSSNPTHSQDPPYTLVTHRNNADLPLLTLVQNQVRERTKGKKEGGCPAWLKPLILPDPDVPDAFELPQFFIAAPVGGLALDAPKIGHHRLDASQKLLTLLRHKEFVEFPAIEVWEEGSFRGVVIDADGATRTEGQERPAKRRRLDSRKGKNMMKGLLGGYGSGEDDAEDSLAVLGEYEGSDGENAVLLEGSDGEGGEAGVEAVDYAALLDLMRQAQERTGGDPDDEVDWGDSDEDS</sequence>
<evidence type="ECO:0000313" key="1">
    <source>
        <dbReference type="EMBL" id="KAI0053030.1"/>
    </source>
</evidence>
<reference evidence="1" key="1">
    <citation type="submission" date="2021-02" db="EMBL/GenBank/DDBJ databases">
        <authorList>
            <consortium name="DOE Joint Genome Institute"/>
            <person name="Ahrendt S."/>
            <person name="Looney B.P."/>
            <person name="Miyauchi S."/>
            <person name="Morin E."/>
            <person name="Drula E."/>
            <person name="Courty P.E."/>
            <person name="Chicoki N."/>
            <person name="Fauchery L."/>
            <person name="Kohler A."/>
            <person name="Kuo A."/>
            <person name="Labutti K."/>
            <person name="Pangilinan J."/>
            <person name="Lipzen A."/>
            <person name="Riley R."/>
            <person name="Andreopoulos W."/>
            <person name="He G."/>
            <person name="Johnson J."/>
            <person name="Barry K.W."/>
            <person name="Grigoriev I.V."/>
            <person name="Nagy L."/>
            <person name="Hibbett D."/>
            <person name="Henrissat B."/>
            <person name="Matheny P.B."/>
            <person name="Labbe J."/>
            <person name="Martin F."/>
        </authorList>
    </citation>
    <scope>NUCLEOTIDE SEQUENCE</scope>
    <source>
        <strain evidence="1">FP105234-sp</strain>
    </source>
</reference>
<dbReference type="Proteomes" id="UP000814033">
    <property type="component" value="Unassembled WGS sequence"/>
</dbReference>
<name>A0ACB8S9G2_9AGAM</name>
<reference evidence="1" key="2">
    <citation type="journal article" date="2022" name="New Phytol.">
        <title>Evolutionary transition to the ectomycorrhizal habit in the genomes of a hyperdiverse lineage of mushroom-forming fungi.</title>
        <authorList>
            <person name="Looney B."/>
            <person name="Miyauchi S."/>
            <person name="Morin E."/>
            <person name="Drula E."/>
            <person name="Courty P.E."/>
            <person name="Kohler A."/>
            <person name="Kuo A."/>
            <person name="LaButti K."/>
            <person name="Pangilinan J."/>
            <person name="Lipzen A."/>
            <person name="Riley R."/>
            <person name="Andreopoulos W."/>
            <person name="He G."/>
            <person name="Johnson J."/>
            <person name="Nolan M."/>
            <person name="Tritt A."/>
            <person name="Barry K.W."/>
            <person name="Grigoriev I.V."/>
            <person name="Nagy L.G."/>
            <person name="Hibbett D."/>
            <person name="Henrissat B."/>
            <person name="Matheny P.B."/>
            <person name="Labbe J."/>
            <person name="Martin F.M."/>
        </authorList>
    </citation>
    <scope>NUCLEOTIDE SEQUENCE</scope>
    <source>
        <strain evidence="1">FP105234-sp</strain>
    </source>
</reference>
<gene>
    <name evidence="1" type="ORF">FA95DRAFT_1057397</name>
</gene>
<dbReference type="EMBL" id="MU275842">
    <property type="protein sequence ID" value="KAI0053030.1"/>
    <property type="molecule type" value="Genomic_DNA"/>
</dbReference>
<evidence type="ECO:0000313" key="2">
    <source>
        <dbReference type="Proteomes" id="UP000814033"/>
    </source>
</evidence>